<protein>
    <recommendedName>
        <fullName evidence="3">Cytochrome P450</fullName>
    </recommendedName>
</protein>
<dbReference type="AlphaFoldDB" id="A0AAF0DKA5"/>
<reference evidence="1" key="1">
    <citation type="submission" date="2023-03" db="EMBL/GenBank/DDBJ databases">
        <title>Emydomyces testavorans Genome Sequence.</title>
        <authorList>
            <person name="Hoyer L."/>
        </authorList>
    </citation>
    <scope>NUCLEOTIDE SEQUENCE</scope>
    <source>
        <strain evidence="1">16-2883</strain>
    </source>
</reference>
<accession>A0AAF0DKA5</accession>
<dbReference type="GO" id="GO:0005506">
    <property type="term" value="F:iron ion binding"/>
    <property type="evidence" value="ECO:0007669"/>
    <property type="project" value="InterPro"/>
</dbReference>
<dbReference type="GO" id="GO:0004497">
    <property type="term" value="F:monooxygenase activity"/>
    <property type="evidence" value="ECO:0007669"/>
    <property type="project" value="InterPro"/>
</dbReference>
<dbReference type="Proteomes" id="UP001219355">
    <property type="component" value="Chromosome 4"/>
</dbReference>
<sequence length="345" mass="39145">MRLQYAFGIQNSFTSTDAACADQFAKQATQLLNLDDSSWRSLGTYAVDTLRSVYQHRDIGSLLDEVPLANIVQTLSLKIAFQVFFGVVVQDRDKGHLSDLAEEINRIWVASKHGRNCPQYSYEAKLRNALSSIFPDQDINSPAINPLNFILPAYETLWRIVLRVFLDVMFAAKDRCPQWQELMVAFLKCPTKKQFSEQLSTLPGPVSAEFLVLEGLRLYPPTRRIRRAFRFSANKEIEIHEADIEKCHIDPSTWGSDAARFQPHRWAHTTRDQKNSFMPFGSAPYVCPAKSVFGPRMIALILGALIDTIGDGWSVSLDGQRLWDALEGAYLNRDDCQNVRLVKRA</sequence>
<name>A0AAF0DKA5_9EURO</name>
<evidence type="ECO:0000313" key="1">
    <source>
        <dbReference type="EMBL" id="WEW60324.1"/>
    </source>
</evidence>
<dbReference type="InterPro" id="IPR036396">
    <property type="entry name" value="Cyt_P450_sf"/>
</dbReference>
<evidence type="ECO:0008006" key="3">
    <source>
        <dbReference type="Google" id="ProtNLM"/>
    </source>
</evidence>
<organism evidence="1 2">
    <name type="scientific">Emydomyces testavorans</name>
    <dbReference type="NCBI Taxonomy" id="2070801"/>
    <lineage>
        <taxon>Eukaryota</taxon>
        <taxon>Fungi</taxon>
        <taxon>Dikarya</taxon>
        <taxon>Ascomycota</taxon>
        <taxon>Pezizomycotina</taxon>
        <taxon>Eurotiomycetes</taxon>
        <taxon>Eurotiomycetidae</taxon>
        <taxon>Onygenales</taxon>
        <taxon>Nannizziopsiaceae</taxon>
        <taxon>Emydomyces</taxon>
    </lineage>
</organism>
<keyword evidence="2" id="KW-1185">Reference proteome</keyword>
<dbReference type="GO" id="GO:0020037">
    <property type="term" value="F:heme binding"/>
    <property type="evidence" value="ECO:0007669"/>
    <property type="project" value="InterPro"/>
</dbReference>
<dbReference type="SUPFAM" id="SSF48264">
    <property type="entry name" value="Cytochrome P450"/>
    <property type="match status" value="1"/>
</dbReference>
<proteinExistence type="predicted"/>
<gene>
    <name evidence="1" type="ORF">PRK78_005809</name>
</gene>
<evidence type="ECO:0000313" key="2">
    <source>
        <dbReference type="Proteomes" id="UP001219355"/>
    </source>
</evidence>
<dbReference type="EMBL" id="CP120630">
    <property type="protein sequence ID" value="WEW60324.1"/>
    <property type="molecule type" value="Genomic_DNA"/>
</dbReference>
<dbReference type="GO" id="GO:0016705">
    <property type="term" value="F:oxidoreductase activity, acting on paired donors, with incorporation or reduction of molecular oxygen"/>
    <property type="evidence" value="ECO:0007669"/>
    <property type="project" value="InterPro"/>
</dbReference>
<dbReference type="Gene3D" id="1.10.630.10">
    <property type="entry name" value="Cytochrome P450"/>
    <property type="match status" value="1"/>
</dbReference>